<name>A0ABT1X1I0_9PROT</name>
<reference evidence="2 3" key="1">
    <citation type="submission" date="2022-06" db="EMBL/GenBank/DDBJ databases">
        <title>Roseomonas CN29.</title>
        <authorList>
            <person name="Cheng Y."/>
            <person name="He X."/>
        </authorList>
    </citation>
    <scope>NUCLEOTIDE SEQUENCE [LARGE SCALE GENOMIC DNA]</scope>
    <source>
        <strain evidence="2 3">CN29</strain>
    </source>
</reference>
<protein>
    <submittedName>
        <fullName evidence="2">Glycosyltransferase family 4 protein</fullName>
    </submittedName>
</protein>
<sequence>MPLNLLYLHQHYSGPGGATATRAHAMARALAARGHAVTLACGRYEGAETGLSGPFRRGVREGRVAGFRVVEFDIPCGNAQGLGARTGAFLRYAHRAARLAMRERFDLALASSTPLTVAIPALAARRLRGLPFVFEIRDPWPELPRALSEAHLGGGVPAPVLAAMGRLADAACRNAAAVIGLTEGMAETALARGAAPDRVHVVPNGCDLDLFGPQVAPWRPPEAAAWEVLAVYAGAHGRANGLGTAIEAATILRNAGERRIRLVLVGEGGERARLMEEARRRDLRNVTFLDPLPKTRLAALLSGAGIGLHLLAPIPEFAEWTAPNKLMDYLAAGLPVVTNAPGRAARLVGAGADGTACGIAAPPGDAPALADALAALAANPARRTAMGAAARGRAVRLWDRRIHAARFCEVLEAAAGVPALARAA</sequence>
<comment type="caution">
    <text evidence="2">The sequence shown here is derived from an EMBL/GenBank/DDBJ whole genome shotgun (WGS) entry which is preliminary data.</text>
</comment>
<dbReference type="PANTHER" id="PTHR12526:SF638">
    <property type="entry name" value="SPORE COAT PROTEIN SA"/>
    <property type="match status" value="1"/>
</dbReference>
<feature type="domain" description="Glycosyltransferase subfamily 4-like N-terminal" evidence="1">
    <location>
        <begin position="17"/>
        <end position="205"/>
    </location>
</feature>
<dbReference type="EMBL" id="JANJOU010000004">
    <property type="protein sequence ID" value="MCR0981951.1"/>
    <property type="molecule type" value="Genomic_DNA"/>
</dbReference>
<evidence type="ECO:0000313" key="3">
    <source>
        <dbReference type="Proteomes" id="UP001524642"/>
    </source>
</evidence>
<gene>
    <name evidence="2" type="ORF">NRP21_07805</name>
</gene>
<accession>A0ABT1X1I0</accession>
<evidence type="ECO:0000259" key="1">
    <source>
        <dbReference type="Pfam" id="PF13579"/>
    </source>
</evidence>
<dbReference type="SUPFAM" id="SSF53756">
    <property type="entry name" value="UDP-Glycosyltransferase/glycogen phosphorylase"/>
    <property type="match status" value="1"/>
</dbReference>
<dbReference type="CDD" id="cd03794">
    <property type="entry name" value="GT4_WbuB-like"/>
    <property type="match status" value="1"/>
</dbReference>
<dbReference type="Gene3D" id="3.40.50.2000">
    <property type="entry name" value="Glycogen Phosphorylase B"/>
    <property type="match status" value="2"/>
</dbReference>
<dbReference type="PANTHER" id="PTHR12526">
    <property type="entry name" value="GLYCOSYLTRANSFERASE"/>
    <property type="match status" value="1"/>
</dbReference>
<keyword evidence="3" id="KW-1185">Reference proteome</keyword>
<dbReference type="InterPro" id="IPR028098">
    <property type="entry name" value="Glyco_trans_4-like_N"/>
</dbReference>
<dbReference type="Pfam" id="PF13579">
    <property type="entry name" value="Glyco_trans_4_4"/>
    <property type="match status" value="1"/>
</dbReference>
<dbReference type="Proteomes" id="UP001524642">
    <property type="component" value="Unassembled WGS sequence"/>
</dbReference>
<evidence type="ECO:0000313" key="2">
    <source>
        <dbReference type="EMBL" id="MCR0981951.1"/>
    </source>
</evidence>
<proteinExistence type="predicted"/>
<dbReference type="Pfam" id="PF13692">
    <property type="entry name" value="Glyco_trans_1_4"/>
    <property type="match status" value="1"/>
</dbReference>
<organism evidence="2 3">
    <name type="scientific">Roseomonas populi</name>
    <dbReference type="NCBI Taxonomy" id="3121582"/>
    <lineage>
        <taxon>Bacteria</taxon>
        <taxon>Pseudomonadati</taxon>
        <taxon>Pseudomonadota</taxon>
        <taxon>Alphaproteobacteria</taxon>
        <taxon>Acetobacterales</taxon>
        <taxon>Roseomonadaceae</taxon>
        <taxon>Roseomonas</taxon>
    </lineage>
</organism>